<feature type="domain" description="Glycosyltransferase 2-like" evidence="13">
    <location>
        <begin position="146"/>
        <end position="315"/>
    </location>
</feature>
<feature type="region of interest" description="Disordered" evidence="12">
    <location>
        <begin position="699"/>
        <end position="723"/>
    </location>
</feature>
<dbReference type="GO" id="GO:0016760">
    <property type="term" value="F:cellulose synthase (UDP-forming) activity"/>
    <property type="evidence" value="ECO:0007669"/>
    <property type="project" value="UniProtKB-EC"/>
</dbReference>
<keyword evidence="11" id="KW-0973">c-di-GMP</keyword>
<evidence type="ECO:0000256" key="2">
    <source>
        <dbReference type="ARBA" id="ARBA00022475"/>
    </source>
</evidence>
<feature type="compositionally biased region" description="Low complexity" evidence="12">
    <location>
        <begin position="712"/>
        <end position="723"/>
    </location>
</feature>
<feature type="domain" description="PilZ" evidence="14">
    <location>
        <begin position="565"/>
        <end position="660"/>
    </location>
</feature>
<name>A0A9X2BVT3_9PROT</name>
<evidence type="ECO:0000256" key="12">
    <source>
        <dbReference type="SAM" id="MobiDB-lite"/>
    </source>
</evidence>
<feature type="transmembrane region" description="Helical" evidence="11">
    <location>
        <begin position="391"/>
        <end position="409"/>
    </location>
</feature>
<dbReference type="Gene3D" id="2.40.10.220">
    <property type="entry name" value="predicted glycosyltransferase like domains"/>
    <property type="match status" value="1"/>
</dbReference>
<dbReference type="InterPro" id="IPR001173">
    <property type="entry name" value="Glyco_trans_2-like"/>
</dbReference>
<keyword evidence="16" id="KW-1185">Reference proteome</keyword>
<dbReference type="GO" id="GO:0005886">
    <property type="term" value="C:plasma membrane"/>
    <property type="evidence" value="ECO:0007669"/>
    <property type="project" value="UniProtKB-SubCell"/>
</dbReference>
<keyword evidence="8 11" id="KW-1133">Transmembrane helix</keyword>
<feature type="compositionally biased region" description="Pro residues" evidence="12">
    <location>
        <begin position="753"/>
        <end position="782"/>
    </location>
</feature>
<sequence length="1498" mass="163319">MSAAGIRRWRGSRLLRSPLESTLLSLLALPLVYVFATTPLDAVQQAVLAVVGFVMLFIATRIPGRGVTIFLALFSIMVSVRYIFWRVTDTLEFDGFWQTFFGTGLVLAEVYAVTVLALSYFQTIWPLDRKPVPMPADIADWPVVDVYIPTYNEALEIVKPSVYAALALDYPPDKLNVYILDDGRREEFRLFAEACGANYMIRPDNKGAKAGNINHALGKTKGEFITIFDCDHVPTRAFLQLTLGWMLRDRRLAMIQTPHHFYSPDPFERNLHTGKRTPNEGLLFYGLVQQGNDLWNATFFCGSCAVIRRTALEEVGGVPHATVTEDCHCSLKMQRRGWNTAYLRLPLAAGLATERLMLHIGQRSRWARGMVQILRIENPLFADGLSLPQRLCYFMAMFSFLFPLPRLVFLTSPLAYLLFGQSVIAASPLAIVAYAAPHIVHSVATASRMQSKVRHSFWSEIYEAVLALWLVPVTLATLVDPTRGKFNVTDKGGMLQEGFLDLRAVGPNAVLGLVLLVGILIGIHGAIVHPVGSIEFQAYLLNAIWATFCLVTVGAGIAVGRERRQVRERARVAAVLPAVVHLPDGRLIEGRTHDLSLGGAALTAERPATLEDETPIRIELDLGPDRVLIPGQVLRWHDGRLQIRFTPQDIRDEGQIVRAVLCRADAWVNWDDNRPDRPFRSFLEVMLNIAALFTGGAQFSPRGRRARDRRPPTGGARAETPSRVPAAGRAAVLLLGLLASAVPRPAQAQGPQQLPPAPPARAVPTAPAPAPVPASPAPPAVAPAPDAGGSRRVTRTLRQLGLGGPMQLRGTSDLQGVLFGVRGDEVVTDARLTVQGATSPALIPELSQLAITLNDQFVGAIQPDRARPTFGPTEFPLNPVFFTDANRLNFRFSGRYAVECNDPLSGLLWTTVSELSTVQLTLQHLPIQPDLSRLPEPFFDPRVLRTPLRLPVVLPETAGNDLLRAAAIATSWFAVQADYRGADFPVQPSVPPQGNAVVLATGPDSVPGVALPRVEGPTLALVPNPNDPEGLLLVIAGRSAAEAATAAAALVAGNQALAGETAAVQVANLPPRQPYDAPRWIRTDRPVRFAEIMDPSELQAGGYSPGAIAVPFRTAPDLYTWRNRSMQAEIRYRSPPGPVLDLAVSRLDASVNGIYLRSFPLIGPEPSWPWSWLQRQLGYSERRTGTVQMPPYLLFGQNELQLRFDMRPLNRGDCVAVPGDIRAAVDPDSTIDLSRGYRFAVLPNLAMFASSGFPYTRMADLSETAFVLPDRPNTAELTAFLGLVGRLAATVGLPATGLTITRPGGLETQADKDLVVIGALNRQPALTQLLRDAPIQAEGNRISVNLPDAMANFRHLFWDGDVAEERARASALLAVPADGLGALIGFESPLRSGRSVLALTGATPQAVEQMLAVLRDPNQLSRIQGDLAILSGGQVSSFRVGGTYAVGSLPFWLWPQYWLGGRPELLLASAMLAAMLISIPIYWAMRRRAARRLRARTV</sequence>
<dbReference type="SUPFAM" id="SSF141371">
    <property type="entry name" value="PilZ domain-like"/>
    <property type="match status" value="1"/>
</dbReference>
<dbReference type="Pfam" id="PF07238">
    <property type="entry name" value="PilZ"/>
    <property type="match status" value="1"/>
</dbReference>
<feature type="transmembrane region" description="Helical" evidence="11">
    <location>
        <begin position="66"/>
        <end position="84"/>
    </location>
</feature>
<protein>
    <recommendedName>
        <fullName evidence="11">Cellulose synthase catalytic subunit [UDP-forming]</fullName>
        <ecNumber evidence="11">2.4.1.12</ecNumber>
    </recommendedName>
</protein>
<dbReference type="PRINTS" id="PR01439">
    <property type="entry name" value="CELLSNTHASEA"/>
</dbReference>
<dbReference type="InterPro" id="IPR003919">
    <property type="entry name" value="Cell_synth_A"/>
</dbReference>
<dbReference type="EMBL" id="JALPRX010000029">
    <property type="protein sequence ID" value="MCK8784319.1"/>
    <property type="molecule type" value="Genomic_DNA"/>
</dbReference>
<dbReference type="Gene3D" id="3.90.550.10">
    <property type="entry name" value="Spore Coat Polysaccharide Biosynthesis Protein SpsA, Chain A"/>
    <property type="match status" value="1"/>
</dbReference>
<evidence type="ECO:0000256" key="8">
    <source>
        <dbReference type="ARBA" id="ARBA00022989"/>
    </source>
</evidence>
<dbReference type="Pfam" id="PF00535">
    <property type="entry name" value="Glycos_transf_2"/>
    <property type="match status" value="1"/>
</dbReference>
<evidence type="ECO:0000256" key="3">
    <source>
        <dbReference type="ARBA" id="ARBA00022519"/>
    </source>
</evidence>
<feature type="transmembrane region" description="Helical" evidence="11">
    <location>
        <begin position="42"/>
        <end position="59"/>
    </location>
</feature>
<dbReference type="InterPro" id="IPR029044">
    <property type="entry name" value="Nucleotide-diphossugar_trans"/>
</dbReference>
<proteinExistence type="predicted"/>
<dbReference type="CDD" id="cd06421">
    <property type="entry name" value="CESA_CelA_like"/>
    <property type="match status" value="1"/>
</dbReference>
<dbReference type="NCBIfam" id="TIGR03030">
    <property type="entry name" value="CelA"/>
    <property type="match status" value="1"/>
</dbReference>
<comment type="function">
    <text evidence="11">Catalytic subunit of cellulose synthase. It polymerizes uridine 5'-diphosphate glucose to cellulose.</text>
</comment>
<dbReference type="PANTHER" id="PTHR43867:SF2">
    <property type="entry name" value="CELLULOSE SYNTHASE CATALYTIC SUBUNIT A [UDP-FORMING]"/>
    <property type="match status" value="1"/>
</dbReference>
<comment type="pathway">
    <text evidence="11">Glycan metabolism; bacterial cellulose biosynthesis.</text>
</comment>
<feature type="transmembrane region" description="Helical" evidence="11">
    <location>
        <begin position="509"/>
        <end position="527"/>
    </location>
</feature>
<dbReference type="RefSeq" id="WP_248666444.1">
    <property type="nucleotide sequence ID" value="NZ_JALPRX010000029.1"/>
</dbReference>
<evidence type="ECO:0000313" key="16">
    <source>
        <dbReference type="Proteomes" id="UP001139516"/>
    </source>
</evidence>
<comment type="subcellular location">
    <subcellularLocation>
        <location evidence="1">Cell inner membrane</location>
        <topology evidence="1">Multi-pass membrane protein</topology>
    </subcellularLocation>
</comment>
<evidence type="ECO:0000256" key="7">
    <source>
        <dbReference type="ARBA" id="ARBA00022916"/>
    </source>
</evidence>
<evidence type="ECO:0000259" key="13">
    <source>
        <dbReference type="Pfam" id="PF00535"/>
    </source>
</evidence>
<dbReference type="InterPro" id="IPR018513">
    <property type="entry name" value="Cell_synthase_bac"/>
</dbReference>
<accession>A0A9X2BVT3</accession>
<feature type="transmembrane region" description="Helical" evidence="11">
    <location>
        <begin position="415"/>
        <end position="436"/>
    </location>
</feature>
<evidence type="ECO:0000256" key="11">
    <source>
        <dbReference type="RuleBase" id="RU365020"/>
    </source>
</evidence>
<keyword evidence="7 11" id="KW-0135">Cellulose biosynthesis</keyword>
<comment type="caution">
    <text evidence="15">The sequence shown here is derived from an EMBL/GenBank/DDBJ whole genome shotgun (WGS) entry which is preliminary data.</text>
</comment>
<keyword evidence="3 11" id="KW-0997">Cell inner membrane</keyword>
<keyword evidence="2 11" id="KW-1003">Cell membrane</keyword>
<reference evidence="15" key="1">
    <citation type="submission" date="2022-04" db="EMBL/GenBank/DDBJ databases">
        <title>Roseomonas acroporae sp. nov., isolated from coral Acropora digitifera.</title>
        <authorList>
            <person name="Sun H."/>
        </authorList>
    </citation>
    <scope>NUCLEOTIDE SEQUENCE</scope>
    <source>
        <strain evidence="15">NAR14</strain>
    </source>
</reference>
<evidence type="ECO:0000256" key="1">
    <source>
        <dbReference type="ARBA" id="ARBA00004429"/>
    </source>
</evidence>
<evidence type="ECO:0000256" key="10">
    <source>
        <dbReference type="ARBA" id="ARBA00048682"/>
    </source>
</evidence>
<dbReference type="SUPFAM" id="SSF53448">
    <property type="entry name" value="Nucleotide-diphospho-sugar transferases"/>
    <property type="match status" value="1"/>
</dbReference>
<feature type="transmembrane region" description="Helical" evidence="11">
    <location>
        <begin position="96"/>
        <end position="121"/>
    </location>
</feature>
<dbReference type="Pfam" id="PF03170">
    <property type="entry name" value="BcsB"/>
    <property type="match status" value="1"/>
</dbReference>
<feature type="transmembrane region" description="Helical" evidence="11">
    <location>
        <begin position="1465"/>
        <end position="1485"/>
    </location>
</feature>
<dbReference type="GO" id="GO:0035438">
    <property type="term" value="F:cyclic-di-GMP binding"/>
    <property type="evidence" value="ECO:0007669"/>
    <property type="project" value="InterPro"/>
</dbReference>
<evidence type="ECO:0000256" key="6">
    <source>
        <dbReference type="ARBA" id="ARBA00022692"/>
    </source>
</evidence>
<dbReference type="GO" id="GO:0006011">
    <property type="term" value="P:UDP-alpha-D-glucose metabolic process"/>
    <property type="evidence" value="ECO:0007669"/>
    <property type="project" value="InterPro"/>
</dbReference>
<feature type="region of interest" description="Disordered" evidence="12">
    <location>
        <begin position="745"/>
        <end position="791"/>
    </location>
</feature>
<dbReference type="Gene3D" id="2.60.120.260">
    <property type="entry name" value="Galactose-binding domain-like"/>
    <property type="match status" value="2"/>
</dbReference>
<evidence type="ECO:0000256" key="9">
    <source>
        <dbReference type="ARBA" id="ARBA00023136"/>
    </source>
</evidence>
<keyword evidence="6 11" id="KW-0812">Transmembrane</keyword>
<feature type="transmembrane region" description="Helical" evidence="11">
    <location>
        <begin position="539"/>
        <end position="559"/>
    </location>
</feature>
<keyword evidence="5 11" id="KW-0808">Transferase</keyword>
<dbReference type="EC" id="2.4.1.12" evidence="11"/>
<dbReference type="InterPro" id="IPR050321">
    <property type="entry name" value="Glycosyltr_2/OpgH_subfam"/>
</dbReference>
<feature type="transmembrane region" description="Helical" evidence="11">
    <location>
        <begin position="457"/>
        <end position="479"/>
    </location>
</feature>
<organism evidence="15 16">
    <name type="scientific">Roseomonas acroporae</name>
    <dbReference type="NCBI Taxonomy" id="2937791"/>
    <lineage>
        <taxon>Bacteria</taxon>
        <taxon>Pseudomonadati</taxon>
        <taxon>Pseudomonadota</taxon>
        <taxon>Alphaproteobacteria</taxon>
        <taxon>Acetobacterales</taxon>
        <taxon>Roseomonadaceae</taxon>
        <taxon>Roseomonas</taxon>
    </lineage>
</organism>
<comment type="catalytic activity">
    <reaction evidence="10 11">
        <text>[(1-&gt;4)-beta-D-glucosyl](n) + UDP-alpha-D-glucose = [(1-&gt;4)-beta-D-glucosyl](n+1) + UDP + H(+)</text>
        <dbReference type="Rhea" id="RHEA:19929"/>
        <dbReference type="Rhea" id="RHEA-COMP:10033"/>
        <dbReference type="Rhea" id="RHEA-COMP:10034"/>
        <dbReference type="ChEBI" id="CHEBI:15378"/>
        <dbReference type="ChEBI" id="CHEBI:18246"/>
        <dbReference type="ChEBI" id="CHEBI:58223"/>
        <dbReference type="ChEBI" id="CHEBI:58885"/>
        <dbReference type="EC" id="2.4.1.12"/>
    </reaction>
</comment>
<feature type="transmembrane region" description="Helical" evidence="11">
    <location>
        <begin position="21"/>
        <end position="36"/>
    </location>
</feature>
<dbReference type="GO" id="GO:0030244">
    <property type="term" value="P:cellulose biosynthetic process"/>
    <property type="evidence" value="ECO:0007669"/>
    <property type="project" value="UniProtKB-KW"/>
</dbReference>
<evidence type="ECO:0000256" key="5">
    <source>
        <dbReference type="ARBA" id="ARBA00022679"/>
    </source>
</evidence>
<keyword evidence="4 11" id="KW-0328">Glycosyltransferase</keyword>
<dbReference type="Proteomes" id="UP001139516">
    <property type="component" value="Unassembled WGS sequence"/>
</dbReference>
<gene>
    <name evidence="15" type="primary">bcsA</name>
    <name evidence="15" type="ORF">M0638_08005</name>
</gene>
<comment type="cofactor">
    <cofactor evidence="11">
        <name>Mg(2+)</name>
        <dbReference type="ChEBI" id="CHEBI:18420"/>
    </cofactor>
</comment>
<evidence type="ECO:0000256" key="4">
    <source>
        <dbReference type="ARBA" id="ARBA00022676"/>
    </source>
</evidence>
<dbReference type="InterPro" id="IPR009875">
    <property type="entry name" value="PilZ_domain"/>
</dbReference>
<evidence type="ECO:0000259" key="14">
    <source>
        <dbReference type="Pfam" id="PF07238"/>
    </source>
</evidence>
<evidence type="ECO:0000313" key="15">
    <source>
        <dbReference type="EMBL" id="MCK8784319.1"/>
    </source>
</evidence>
<dbReference type="PANTHER" id="PTHR43867">
    <property type="entry name" value="CELLULOSE SYNTHASE CATALYTIC SUBUNIT A [UDP-FORMING]"/>
    <property type="match status" value="1"/>
</dbReference>
<keyword evidence="9 11" id="KW-0472">Membrane</keyword>